<evidence type="ECO:0000256" key="3">
    <source>
        <dbReference type="ARBA" id="ARBA00023136"/>
    </source>
</evidence>
<comment type="subcellular location">
    <subcellularLocation>
        <location evidence="1">Membrane</location>
        <topology evidence="1">Lipid-anchor</topology>
    </subcellularLocation>
</comment>
<comment type="similarity">
    <text evidence="6">Belongs to the nlpA lipoprotein family.</text>
</comment>
<keyword evidence="5 6" id="KW-0449">Lipoprotein</keyword>
<dbReference type="AlphaFoldDB" id="A0A3Q9RKC9"/>
<evidence type="ECO:0000256" key="5">
    <source>
        <dbReference type="ARBA" id="ARBA00023288"/>
    </source>
</evidence>
<dbReference type="Gene3D" id="3.40.190.10">
    <property type="entry name" value="Periplasmic binding protein-like II"/>
    <property type="match status" value="2"/>
</dbReference>
<dbReference type="Proteomes" id="UP000283095">
    <property type="component" value="Chromosome"/>
</dbReference>
<sequence length="280" mass="30756">MKKWASLLLVLVLALALAACGNNKDEEKDTASNTTEEKKELKIGATSGPFADMVKKAIQPSLEKAGYKVEVVEFSDYVQPNLALSNGSIDANLFQHKYYMETFAKENNLQLSELIVVPTAPMGIYSKKYKSLDEIKDGTSIAVPNDPSNMARALKILVDAKLIEVDPAANQLTLSEKDVTSNPKNIQIKPLEAAQLPRATDSVDLSAVPGNFAIAAKMKIEDAIAVENMPDEYRNRVVVDTKNVDAQFAKDIKAAVESDEFEAVIDKEFKGFGKPEWMKK</sequence>
<evidence type="ECO:0000256" key="1">
    <source>
        <dbReference type="ARBA" id="ARBA00004635"/>
    </source>
</evidence>
<protein>
    <recommendedName>
        <fullName evidence="6">Lipoprotein</fullName>
    </recommendedName>
</protein>
<dbReference type="EMBL" id="CP026095">
    <property type="protein sequence ID" value="AZV41564.1"/>
    <property type="molecule type" value="Genomic_DNA"/>
</dbReference>
<evidence type="ECO:0000313" key="8">
    <source>
        <dbReference type="Proteomes" id="UP000283095"/>
    </source>
</evidence>
<evidence type="ECO:0000256" key="6">
    <source>
        <dbReference type="PIRNR" id="PIRNR002854"/>
    </source>
</evidence>
<keyword evidence="4" id="KW-0564">Palmitate</keyword>
<dbReference type="GO" id="GO:0016020">
    <property type="term" value="C:membrane"/>
    <property type="evidence" value="ECO:0007669"/>
    <property type="project" value="UniProtKB-SubCell"/>
</dbReference>
<evidence type="ECO:0000313" key="7">
    <source>
        <dbReference type="EMBL" id="AZV41564.1"/>
    </source>
</evidence>
<dbReference type="PANTHER" id="PTHR30429:SF0">
    <property type="entry name" value="METHIONINE-BINDING LIPOPROTEIN METQ"/>
    <property type="match status" value="1"/>
</dbReference>
<organism evidence="7 8">
    <name type="scientific">Peribacillus asahii</name>
    <dbReference type="NCBI Taxonomy" id="228899"/>
    <lineage>
        <taxon>Bacteria</taxon>
        <taxon>Bacillati</taxon>
        <taxon>Bacillota</taxon>
        <taxon>Bacilli</taxon>
        <taxon>Bacillales</taxon>
        <taxon>Bacillaceae</taxon>
        <taxon>Peribacillus</taxon>
    </lineage>
</organism>
<dbReference type="Pfam" id="PF03180">
    <property type="entry name" value="Lipoprotein_9"/>
    <property type="match status" value="1"/>
</dbReference>
<dbReference type="RefSeq" id="WP_127759224.1">
    <property type="nucleotide sequence ID" value="NZ_CP026095.1"/>
</dbReference>
<name>A0A3Q9RKC9_9BACI</name>
<accession>A0A3Q9RKC9</accession>
<dbReference type="PANTHER" id="PTHR30429">
    <property type="entry name" value="D-METHIONINE-BINDING LIPOPROTEIN METQ"/>
    <property type="match status" value="1"/>
</dbReference>
<dbReference type="KEGG" id="pasa:BAOM_0953"/>
<dbReference type="SUPFAM" id="SSF53850">
    <property type="entry name" value="Periplasmic binding protein-like II"/>
    <property type="match status" value="1"/>
</dbReference>
<evidence type="ECO:0000256" key="2">
    <source>
        <dbReference type="ARBA" id="ARBA00022729"/>
    </source>
</evidence>
<evidence type="ECO:0000256" key="4">
    <source>
        <dbReference type="ARBA" id="ARBA00023139"/>
    </source>
</evidence>
<dbReference type="InterPro" id="IPR004872">
    <property type="entry name" value="Lipoprotein_NlpA"/>
</dbReference>
<keyword evidence="3" id="KW-0472">Membrane</keyword>
<reference evidence="7 8" key="1">
    <citation type="submission" date="2018-01" db="EMBL/GenBank/DDBJ databases">
        <title>Bacillus asahii Genome sequencing and assembly.</title>
        <authorList>
            <person name="Jiang H."/>
            <person name="Feng Y."/>
            <person name="Zhao F."/>
            <person name="Lin X."/>
        </authorList>
    </citation>
    <scope>NUCLEOTIDE SEQUENCE [LARGE SCALE GENOMIC DNA]</scope>
    <source>
        <strain evidence="7 8">OM18</strain>
    </source>
</reference>
<proteinExistence type="inferred from homology"/>
<dbReference type="OrthoDB" id="9812878at2"/>
<dbReference type="PROSITE" id="PS51257">
    <property type="entry name" value="PROKAR_LIPOPROTEIN"/>
    <property type="match status" value="1"/>
</dbReference>
<dbReference type="PIRSF" id="PIRSF002854">
    <property type="entry name" value="MetQ"/>
    <property type="match status" value="1"/>
</dbReference>
<gene>
    <name evidence="7" type="primary">metQ</name>
    <name evidence="7" type="ORF">BAOM_0953</name>
</gene>
<keyword evidence="2" id="KW-0732">Signal</keyword>